<reference evidence="4 5" key="1">
    <citation type="submission" date="2016-10" db="EMBL/GenBank/DDBJ databases">
        <authorList>
            <person name="de Groot N.N."/>
        </authorList>
    </citation>
    <scope>NUCLEOTIDE SEQUENCE [LARGE SCALE GENOMIC DNA]</scope>
    <source>
        <strain evidence="4 5">CGMCC 1.6114</strain>
    </source>
</reference>
<dbReference type="Pfam" id="PF13100">
    <property type="entry name" value="OstA_2"/>
    <property type="match status" value="1"/>
</dbReference>
<protein>
    <submittedName>
        <fullName evidence="4">OstA-like protein</fullName>
    </submittedName>
</protein>
<dbReference type="InterPro" id="IPR005653">
    <property type="entry name" value="OstA-like_N"/>
</dbReference>
<organism evidence="4 5">
    <name type="scientific">Zhouia amylolytica</name>
    <dbReference type="NCBI Taxonomy" id="376730"/>
    <lineage>
        <taxon>Bacteria</taxon>
        <taxon>Pseudomonadati</taxon>
        <taxon>Bacteroidota</taxon>
        <taxon>Flavobacteriia</taxon>
        <taxon>Flavobacteriales</taxon>
        <taxon>Flavobacteriaceae</taxon>
        <taxon>Zhouia</taxon>
    </lineage>
</organism>
<feature type="signal peptide" evidence="2">
    <location>
        <begin position="1"/>
        <end position="21"/>
    </location>
</feature>
<sequence length="581" mass="66228">MRFILNTCCYILVLLSFYSNAQEPQGKRIKIVYGGDFSKDEAKYPGAAIFSKAGDRQVQFEHEGVDFWCDVAVFYQEDNTIKAYGDVFFQQGDSIKMNSDRTEYNGNTKIAVAEGAVNLRNNSMELTSEKVWFDRAIQEAYYNTFGTVKDSVNTLTSNKGRYYLTIKKYEFKSDVKIVNPDYNIESARLDYYTNSRNAYMYGPSTITGKDYKLYCERGFYDTKVENGYGIKNTRIDYNNRIIRGDSVYFDKAREFASATNNIRVIDTINKGVVKGHYAEVYKAKDSLFVTKRAVAISIVEKDSMYIHGDTLMVTGKENERIIKAFHNAKFFKSDMSGKCDSITSDEKSGITRLIKDPILWSGKTQMTGDSILITSDLETEKLDSLKVLNNAFIVQKDTLSENAFNQIKGKDLFGKFIDNKLKQVDVVKNAELIYYLWNETEFIGIDKRKCGSIEFIFSENEIDDVISRNEVDGNIYPDKELPPNGRKLRGLKWYGDQMILTKDDIFDEDDNNIILPEIKGVTNPIDIDNPNLAPGEEKIDEKSDEENDPSKQNPTNVQPKPKATPAKKQDTIVVKKSSKTN</sequence>
<feature type="domain" description="Organic solvent tolerance-like N-terminal" evidence="3">
    <location>
        <begin position="56"/>
        <end position="186"/>
    </location>
</feature>
<dbReference type="RefSeq" id="WP_275126035.1">
    <property type="nucleotide sequence ID" value="NZ_FPAG01000002.1"/>
</dbReference>
<feature type="chain" id="PRO_5010297014" evidence="2">
    <location>
        <begin position="22"/>
        <end position="581"/>
    </location>
</feature>
<evidence type="ECO:0000259" key="3">
    <source>
        <dbReference type="Pfam" id="PF13100"/>
    </source>
</evidence>
<gene>
    <name evidence="4" type="ORF">SAMN04487906_0547</name>
</gene>
<evidence type="ECO:0000313" key="4">
    <source>
        <dbReference type="EMBL" id="SFS49517.1"/>
    </source>
</evidence>
<accession>A0A1I6QAL7</accession>
<evidence type="ECO:0000256" key="1">
    <source>
        <dbReference type="SAM" id="MobiDB-lite"/>
    </source>
</evidence>
<dbReference type="Gene3D" id="2.60.450.10">
    <property type="entry name" value="Lipopolysaccharide (LPS) transport protein A like domain"/>
    <property type="match status" value="2"/>
</dbReference>
<proteinExistence type="predicted"/>
<keyword evidence="2" id="KW-0732">Signal</keyword>
<name>A0A1I6QAL7_9FLAO</name>
<evidence type="ECO:0000313" key="5">
    <source>
        <dbReference type="Proteomes" id="UP000183209"/>
    </source>
</evidence>
<evidence type="ECO:0000256" key="2">
    <source>
        <dbReference type="SAM" id="SignalP"/>
    </source>
</evidence>
<dbReference type="AlphaFoldDB" id="A0A1I6QAL7"/>
<feature type="region of interest" description="Disordered" evidence="1">
    <location>
        <begin position="524"/>
        <end position="581"/>
    </location>
</feature>
<dbReference type="Proteomes" id="UP000183209">
    <property type="component" value="Unassembled WGS sequence"/>
</dbReference>
<dbReference type="EMBL" id="FPAG01000002">
    <property type="protein sequence ID" value="SFS49517.1"/>
    <property type="molecule type" value="Genomic_DNA"/>
</dbReference>